<protein>
    <recommendedName>
        <fullName evidence="4">DUF3291 domain-containing protein</fullName>
    </recommendedName>
</protein>
<evidence type="ECO:0000313" key="3">
    <source>
        <dbReference type="Proteomes" id="UP000239322"/>
    </source>
</evidence>
<accession>A0A2S9Q3A1</accession>
<gene>
    <name evidence="2" type="ORF">C6N75_00380</name>
</gene>
<dbReference type="Proteomes" id="UP000239322">
    <property type="component" value="Unassembled WGS sequence"/>
</dbReference>
<dbReference type="InterPro" id="IPR011008">
    <property type="entry name" value="Dimeric_a/b-barrel"/>
</dbReference>
<dbReference type="RefSeq" id="WP_105866800.1">
    <property type="nucleotide sequence ID" value="NZ_PVLV01000005.1"/>
</dbReference>
<reference evidence="2 3" key="1">
    <citation type="submission" date="2018-03" db="EMBL/GenBank/DDBJ databases">
        <title>Novel Streptomyces sp. from soil.</title>
        <authorList>
            <person name="Tan G.Y.A."/>
            <person name="Lee Z.Y."/>
        </authorList>
    </citation>
    <scope>NUCLEOTIDE SEQUENCE [LARGE SCALE GENOMIC DNA]</scope>
    <source>
        <strain evidence="2 3">ST5x</strain>
    </source>
</reference>
<organism evidence="2 3">
    <name type="scientific">Streptomyces solincola</name>
    <dbReference type="NCBI Taxonomy" id="2100817"/>
    <lineage>
        <taxon>Bacteria</taxon>
        <taxon>Bacillati</taxon>
        <taxon>Actinomycetota</taxon>
        <taxon>Actinomycetes</taxon>
        <taxon>Kitasatosporales</taxon>
        <taxon>Streptomycetaceae</taxon>
        <taxon>Streptomyces</taxon>
    </lineage>
</organism>
<evidence type="ECO:0000256" key="1">
    <source>
        <dbReference type="SAM" id="MobiDB-lite"/>
    </source>
</evidence>
<sequence>MTTAPAETPAAVAAAQDASSDEYTSPDGWVSRPASWAGRERPATADGYAEGDEPDLRVVYGWVGPYFDEDGKLNRELPKTYVVAESNGWPKPEHEPEAAELNGIVLNEFFGYPGLIGGVFAVSEYNWNSSRALTVWEDEASLEAFLANDNHVHAVNRMNTLAYAWEGVRWTTGDRALPTFEEVRVRLAAKRAARRAEREERRRRRQELKAQEARAAEQAAPEALDSPAEPPAVCPYAAGRV</sequence>
<evidence type="ECO:0008006" key="4">
    <source>
        <dbReference type="Google" id="ProtNLM"/>
    </source>
</evidence>
<dbReference type="OrthoDB" id="4134617at2"/>
<dbReference type="SUPFAM" id="SSF54909">
    <property type="entry name" value="Dimeric alpha+beta barrel"/>
    <property type="match status" value="1"/>
</dbReference>
<feature type="region of interest" description="Disordered" evidence="1">
    <location>
        <begin position="1"/>
        <end position="50"/>
    </location>
</feature>
<keyword evidence="3" id="KW-1185">Reference proteome</keyword>
<feature type="region of interest" description="Disordered" evidence="1">
    <location>
        <begin position="196"/>
        <end position="241"/>
    </location>
</feature>
<evidence type="ECO:0000313" key="2">
    <source>
        <dbReference type="EMBL" id="PRH81122.1"/>
    </source>
</evidence>
<feature type="compositionally biased region" description="Low complexity" evidence="1">
    <location>
        <begin position="1"/>
        <end position="22"/>
    </location>
</feature>
<proteinExistence type="predicted"/>
<dbReference type="AlphaFoldDB" id="A0A2S9Q3A1"/>
<name>A0A2S9Q3A1_9ACTN</name>
<dbReference type="EMBL" id="PVLV01000005">
    <property type="protein sequence ID" value="PRH81122.1"/>
    <property type="molecule type" value="Genomic_DNA"/>
</dbReference>
<comment type="caution">
    <text evidence="2">The sequence shown here is derived from an EMBL/GenBank/DDBJ whole genome shotgun (WGS) entry which is preliminary data.</text>
</comment>